<evidence type="ECO:0000313" key="1">
    <source>
        <dbReference type="EMBL" id="SGZ26301.1"/>
    </source>
</evidence>
<organism evidence="1 2">
    <name type="scientific">Microbotryum silenes-dioicae</name>
    <dbReference type="NCBI Taxonomy" id="796604"/>
    <lineage>
        <taxon>Eukaryota</taxon>
        <taxon>Fungi</taxon>
        <taxon>Dikarya</taxon>
        <taxon>Basidiomycota</taxon>
        <taxon>Pucciniomycotina</taxon>
        <taxon>Microbotryomycetes</taxon>
        <taxon>Microbotryales</taxon>
        <taxon>Microbotryaceae</taxon>
        <taxon>Microbotryum</taxon>
    </lineage>
</organism>
<gene>
    <name evidence="1" type="primary">BQ5605_C024g09881</name>
    <name evidence="1" type="ORF">BQ5605_C024G09881</name>
</gene>
<reference evidence="1 2" key="1">
    <citation type="submission" date="2016-11" db="EMBL/GenBank/DDBJ databases">
        <authorList>
            <person name="Jaros S."/>
            <person name="Januszkiewicz K."/>
            <person name="Wedrychowicz H."/>
        </authorList>
    </citation>
    <scope>NUCLEOTIDE SEQUENCE [LARGE SCALE GENOMIC DNA]</scope>
</reference>
<dbReference type="EMBL" id="FQNC01000086">
    <property type="protein sequence ID" value="SGZ26301.1"/>
    <property type="molecule type" value="Genomic_DNA"/>
</dbReference>
<protein>
    <submittedName>
        <fullName evidence="1">BQ5605_C024g09881 protein</fullName>
    </submittedName>
</protein>
<proteinExistence type="predicted"/>
<sequence length="122" mass="13462">MVTRVPALSCRSHPGPAREHYTRATLYRFARVLSVASPPSVLCPQPEFIALVSTRHPPFLKTFKDAMASPEAESWYAASVKELNSMGLHKVFKLSSPPTGARALGYRCVFTRKEDAEGNIIS</sequence>
<accession>A0A2X0PLC9</accession>
<keyword evidence="2" id="KW-1185">Reference proteome</keyword>
<evidence type="ECO:0000313" key="2">
    <source>
        <dbReference type="Proteomes" id="UP000249464"/>
    </source>
</evidence>
<name>A0A2X0PLC9_9BASI</name>
<dbReference type="AlphaFoldDB" id="A0A2X0PLC9"/>
<dbReference type="Proteomes" id="UP000249464">
    <property type="component" value="Unassembled WGS sequence"/>
</dbReference>